<evidence type="ECO:0000256" key="5">
    <source>
        <dbReference type="ARBA" id="ARBA00023136"/>
    </source>
</evidence>
<dbReference type="SUPFAM" id="SSF140478">
    <property type="entry name" value="LemA-like"/>
    <property type="match status" value="1"/>
</dbReference>
<reference evidence="7" key="1">
    <citation type="journal article" date="2014" name="Front. Microbiol.">
        <title>High frequency of phylogenetically diverse reductive dehalogenase-homologous genes in deep subseafloor sedimentary metagenomes.</title>
        <authorList>
            <person name="Kawai M."/>
            <person name="Futagami T."/>
            <person name="Toyoda A."/>
            <person name="Takaki Y."/>
            <person name="Nishi S."/>
            <person name="Hori S."/>
            <person name="Arai W."/>
            <person name="Tsubouchi T."/>
            <person name="Morono Y."/>
            <person name="Uchiyama I."/>
            <person name="Ito T."/>
            <person name="Fujiyama A."/>
            <person name="Inagaki F."/>
            <person name="Takami H."/>
        </authorList>
    </citation>
    <scope>NUCLEOTIDE SEQUENCE</scope>
    <source>
        <strain evidence="7">Expedition CK06-06</strain>
    </source>
</reference>
<keyword evidence="4 6" id="KW-1133">Transmembrane helix</keyword>
<name>X0ZV26_9ZZZZ</name>
<dbReference type="PANTHER" id="PTHR34478:SF2">
    <property type="entry name" value="MEMBRANE PROTEIN"/>
    <property type="match status" value="1"/>
</dbReference>
<evidence type="ECO:0000256" key="3">
    <source>
        <dbReference type="ARBA" id="ARBA00022692"/>
    </source>
</evidence>
<dbReference type="EMBL" id="BART01000099">
    <property type="protein sequence ID" value="GAG64343.1"/>
    <property type="molecule type" value="Genomic_DNA"/>
</dbReference>
<keyword evidence="3 6" id="KW-0812">Transmembrane</keyword>
<comment type="caution">
    <text evidence="7">The sequence shown here is derived from an EMBL/GenBank/DDBJ whole genome shotgun (WGS) entry which is preliminary data.</text>
</comment>
<evidence type="ECO:0008006" key="8">
    <source>
        <dbReference type="Google" id="ProtNLM"/>
    </source>
</evidence>
<dbReference type="InterPro" id="IPR023353">
    <property type="entry name" value="LemA-like_dom_sf"/>
</dbReference>
<comment type="subcellular location">
    <subcellularLocation>
        <location evidence="1">Membrane</location>
        <topology evidence="1">Single-pass membrane protein</topology>
    </subcellularLocation>
</comment>
<sequence>MYVFLFILAIIVVIGAFIVGIYNRLVGSNIKVDAAWSDIDVQLKRRYDLIGNLVETVKGYASHEKSVFEEVTKARSVAMGAGNPAERAEAESGLTSTLKTLFAVAENYPELKANQNFLSLQDDLEETENKIESSRRYYNGVVRDFNTTREVFPNTLVTALFSGKFPKREMFEVERPEEREAVKVKF</sequence>
<feature type="transmembrane region" description="Helical" evidence="6">
    <location>
        <begin position="6"/>
        <end position="25"/>
    </location>
</feature>
<dbReference type="Gene3D" id="1.20.1440.20">
    <property type="entry name" value="LemA-like domain"/>
    <property type="match status" value="1"/>
</dbReference>
<accession>X0ZV26</accession>
<dbReference type="AlphaFoldDB" id="X0ZV26"/>
<evidence type="ECO:0000256" key="4">
    <source>
        <dbReference type="ARBA" id="ARBA00022989"/>
    </source>
</evidence>
<dbReference type="Pfam" id="PF04011">
    <property type="entry name" value="LemA"/>
    <property type="match status" value="1"/>
</dbReference>
<protein>
    <recommendedName>
        <fullName evidence="8">LemA family protein</fullName>
    </recommendedName>
</protein>
<gene>
    <name evidence="7" type="ORF">S01H4_00673</name>
</gene>
<dbReference type="PANTHER" id="PTHR34478">
    <property type="entry name" value="PROTEIN LEMA"/>
    <property type="match status" value="1"/>
</dbReference>
<proteinExistence type="inferred from homology"/>
<evidence type="ECO:0000256" key="6">
    <source>
        <dbReference type="SAM" id="Phobius"/>
    </source>
</evidence>
<dbReference type="GO" id="GO:0016020">
    <property type="term" value="C:membrane"/>
    <property type="evidence" value="ECO:0007669"/>
    <property type="project" value="UniProtKB-SubCell"/>
</dbReference>
<organism evidence="7">
    <name type="scientific">marine sediment metagenome</name>
    <dbReference type="NCBI Taxonomy" id="412755"/>
    <lineage>
        <taxon>unclassified sequences</taxon>
        <taxon>metagenomes</taxon>
        <taxon>ecological metagenomes</taxon>
    </lineage>
</organism>
<comment type="similarity">
    <text evidence="2">Belongs to the LemA family.</text>
</comment>
<evidence type="ECO:0000256" key="1">
    <source>
        <dbReference type="ARBA" id="ARBA00004167"/>
    </source>
</evidence>
<evidence type="ECO:0000256" key="2">
    <source>
        <dbReference type="ARBA" id="ARBA00008854"/>
    </source>
</evidence>
<dbReference type="InterPro" id="IPR007156">
    <property type="entry name" value="MamQ_LemA"/>
</dbReference>
<evidence type="ECO:0000313" key="7">
    <source>
        <dbReference type="EMBL" id="GAG64343.1"/>
    </source>
</evidence>
<keyword evidence="5 6" id="KW-0472">Membrane</keyword>